<evidence type="ECO:0000313" key="4">
    <source>
        <dbReference type="Proteomes" id="UP000278807"/>
    </source>
</evidence>
<evidence type="ECO:0000256" key="1">
    <source>
        <dbReference type="SAM" id="Phobius"/>
    </source>
</evidence>
<keyword evidence="4" id="KW-1185">Reference proteome</keyword>
<reference evidence="5" key="1">
    <citation type="submission" date="2017-02" db="UniProtKB">
        <authorList>
            <consortium name="WormBaseParasite"/>
        </authorList>
    </citation>
    <scope>IDENTIFICATION</scope>
</reference>
<evidence type="ECO:0000259" key="2">
    <source>
        <dbReference type="PROSITE" id="PS50835"/>
    </source>
</evidence>
<evidence type="ECO:0000313" key="3">
    <source>
        <dbReference type="EMBL" id="VDN98196.1"/>
    </source>
</evidence>
<keyword evidence="1" id="KW-1133">Transmembrane helix</keyword>
<protein>
    <submittedName>
        <fullName evidence="5">Ig-like domain-containing protein</fullName>
    </submittedName>
</protein>
<gene>
    <name evidence="3" type="ORF">HNAJ_LOCUS2337</name>
</gene>
<feature type="domain" description="Ig-like" evidence="2">
    <location>
        <begin position="109"/>
        <end position="197"/>
    </location>
</feature>
<dbReference type="WBParaSite" id="HNAJ_0000233801-mRNA-1">
    <property type="protein sequence ID" value="HNAJ_0000233801-mRNA-1"/>
    <property type="gene ID" value="HNAJ_0000233801"/>
</dbReference>
<feature type="transmembrane region" description="Helical" evidence="1">
    <location>
        <begin position="220"/>
        <end position="246"/>
    </location>
</feature>
<reference evidence="3 4" key="2">
    <citation type="submission" date="2018-11" db="EMBL/GenBank/DDBJ databases">
        <authorList>
            <consortium name="Pathogen Informatics"/>
        </authorList>
    </citation>
    <scope>NUCLEOTIDE SEQUENCE [LARGE SCALE GENOMIC DNA]</scope>
</reference>
<dbReference type="OrthoDB" id="6282128at2759"/>
<dbReference type="Proteomes" id="UP000278807">
    <property type="component" value="Unassembled WGS sequence"/>
</dbReference>
<dbReference type="PROSITE" id="PS50835">
    <property type="entry name" value="IG_LIKE"/>
    <property type="match status" value="1"/>
</dbReference>
<keyword evidence="1" id="KW-0812">Transmembrane</keyword>
<dbReference type="EMBL" id="UZAE01001120">
    <property type="protein sequence ID" value="VDN98196.1"/>
    <property type="molecule type" value="Genomic_DNA"/>
</dbReference>
<dbReference type="InterPro" id="IPR007110">
    <property type="entry name" value="Ig-like_dom"/>
</dbReference>
<sequence>TRGFDRNHEVRGFIGDPFEIQTLLPVSYNKIVTDSGIYRIPATGNYSTALFQCQISLDDSGRRILKLRGIMSGRLTRLYFLSHLDLIPITLFFFNDNKWSDTSYGTFDPTYSTPIARKVPRNATVVLQCLINGWSPAFSLYTSINKTLYFSTTRLGYTWENKTADFPHIRSVEHAYNGNRLINITVTKNESIDYYTCNRDYYWLTHVIYWDETESVNLGMIAGIVVGIICGVLLIIFCSLSIWRFIHKPTDGKPKDTERFF</sequence>
<name>A0A0R3T5K0_RODNA</name>
<keyword evidence="1" id="KW-0472">Membrane</keyword>
<evidence type="ECO:0000313" key="5">
    <source>
        <dbReference type="WBParaSite" id="HNAJ_0000233801-mRNA-1"/>
    </source>
</evidence>
<accession>A0A0R3T5K0</accession>
<proteinExistence type="predicted"/>
<organism evidence="5">
    <name type="scientific">Rodentolepis nana</name>
    <name type="common">Dwarf tapeworm</name>
    <name type="synonym">Hymenolepis nana</name>
    <dbReference type="NCBI Taxonomy" id="102285"/>
    <lineage>
        <taxon>Eukaryota</taxon>
        <taxon>Metazoa</taxon>
        <taxon>Spiralia</taxon>
        <taxon>Lophotrochozoa</taxon>
        <taxon>Platyhelminthes</taxon>
        <taxon>Cestoda</taxon>
        <taxon>Eucestoda</taxon>
        <taxon>Cyclophyllidea</taxon>
        <taxon>Hymenolepididae</taxon>
        <taxon>Rodentolepis</taxon>
    </lineage>
</organism>
<dbReference type="AlphaFoldDB" id="A0A0R3T5K0"/>